<comment type="caution">
    <text evidence="1">The sequence shown here is derived from an EMBL/GenBank/DDBJ whole genome shotgun (WGS) entry which is preliminary data.</text>
</comment>
<keyword evidence="2" id="KW-1185">Reference proteome</keyword>
<evidence type="ECO:0000313" key="2">
    <source>
        <dbReference type="Proteomes" id="UP000607796"/>
    </source>
</evidence>
<organism evidence="1 2">
    <name type="scientific">Salipiger mangrovisoli</name>
    <dbReference type="NCBI Taxonomy" id="2865933"/>
    <lineage>
        <taxon>Bacteria</taxon>
        <taxon>Pseudomonadati</taxon>
        <taxon>Pseudomonadota</taxon>
        <taxon>Alphaproteobacteria</taxon>
        <taxon>Rhodobacterales</taxon>
        <taxon>Roseobacteraceae</taxon>
        <taxon>Salipiger</taxon>
    </lineage>
</organism>
<name>A0ABR9X5D3_9RHOB</name>
<dbReference type="Proteomes" id="UP000607796">
    <property type="component" value="Unassembled WGS sequence"/>
</dbReference>
<sequence>MGETAQRAGRQRRTIFRHFATKDAPRAALHARTRREMRAATVSGRRILFAQALAPAIGGLPGSDLEMIGIEVPPLHRQSRPRI</sequence>
<protein>
    <recommendedName>
        <fullName evidence="3">TetR family transcriptional regulator</fullName>
    </recommendedName>
</protein>
<reference evidence="1 2" key="1">
    <citation type="journal article" date="2021" name="Int. J. Syst. Evol. Microbiol.">
        <title>Salipiger mangrovisoli sp. nov., isolated from mangrove soil and the proposal for the reclassification of Paraphaeobacter pallidus as Salipiger pallidus comb. nov.</title>
        <authorList>
            <person name="Du J."/>
            <person name="Liu Y."/>
            <person name="Pei T."/>
            <person name="Deng M.R."/>
            <person name="Zhu H."/>
        </authorList>
    </citation>
    <scope>NUCLEOTIDE SEQUENCE [LARGE SCALE GENOMIC DNA]</scope>
    <source>
        <strain evidence="1 2">6D45A</strain>
    </source>
</reference>
<dbReference type="RefSeq" id="WP_194136023.1">
    <property type="nucleotide sequence ID" value="NZ_JADFFK010000013.1"/>
</dbReference>
<dbReference type="Gene3D" id="1.10.357.10">
    <property type="entry name" value="Tetracycline Repressor, domain 2"/>
    <property type="match status" value="1"/>
</dbReference>
<accession>A0ABR9X5D3</accession>
<dbReference type="EMBL" id="JADFFK010000013">
    <property type="protein sequence ID" value="MBE9638729.1"/>
    <property type="molecule type" value="Genomic_DNA"/>
</dbReference>
<evidence type="ECO:0000313" key="1">
    <source>
        <dbReference type="EMBL" id="MBE9638729.1"/>
    </source>
</evidence>
<evidence type="ECO:0008006" key="3">
    <source>
        <dbReference type="Google" id="ProtNLM"/>
    </source>
</evidence>
<gene>
    <name evidence="1" type="ORF">IQ782_17870</name>
</gene>
<proteinExistence type="predicted"/>